<evidence type="ECO:0000256" key="2">
    <source>
        <dbReference type="ARBA" id="ARBA00022723"/>
    </source>
</evidence>
<dbReference type="InterPro" id="IPR036396">
    <property type="entry name" value="Cyt_P450_sf"/>
</dbReference>
<dbReference type="PRINTS" id="PR00385">
    <property type="entry name" value="P450"/>
</dbReference>
<sequence>MVELMKIITETLSCLLQPFSFKYFLLVAIFLILIYKWSFTSTPNSSPPSPRKLPVIGNLHQLGLYPHRSLGALAQRHGPLMMLHFGSMPVLVVSSAEAASEVMKTHDIAFSSRPKITFFKKFLYDFKDVASAPYGEYWRQVKGICVLNLLSRKKVRSFRTVREEEANSMIKNIMKQSTSTTSSVFNLSEIFLTLTNDVISRITLGTKYSDGDEDGKMFKGLTVELTEIMSRINIGDYIPWLSWCSRLNGLDAKQDDLAKRYDDFLETVVQKHMDGDDHVKNDDEKDLVDVLLSLQKENVLPIPLDRVCIKAITLDMFSAGTDTTSTALEWTMTELLRHPRVMKKLQNEVRGIVGNKTDITEDDLVGMDYLKAVIKESLRLHPPFPLLLPRMSTQDVKINGYDIKANTQVIVNAWQIGRDPKSYNNPEEFEPERFLSSDIDYKGKDFELIPFGAGRRGCPGIQFAVAVKEIALANLLHKFDWALPGGARGEDLDMTESTGATVHRKYPLKAVAIPFSC</sequence>
<keyword evidence="6" id="KW-1133">Transmembrane helix</keyword>
<evidence type="ECO:0000313" key="8">
    <source>
        <dbReference type="Proteomes" id="UP000315295"/>
    </source>
</evidence>
<dbReference type="GO" id="GO:0005506">
    <property type="term" value="F:iron ion binding"/>
    <property type="evidence" value="ECO:0007669"/>
    <property type="project" value="InterPro"/>
</dbReference>
<evidence type="ECO:0008006" key="9">
    <source>
        <dbReference type="Google" id="ProtNLM"/>
    </source>
</evidence>
<evidence type="ECO:0000256" key="4">
    <source>
        <dbReference type="PIRSR" id="PIRSR602401-1"/>
    </source>
</evidence>
<comment type="caution">
    <text evidence="7">The sequence shown here is derived from an EMBL/GenBank/DDBJ whole genome shotgun (WGS) entry which is preliminary data.</text>
</comment>
<keyword evidence="3 4" id="KW-0408">Iron</keyword>
<evidence type="ECO:0000313" key="7">
    <source>
        <dbReference type="EMBL" id="TQD99913.1"/>
    </source>
</evidence>
<accession>A0A540MM92</accession>
<dbReference type="Pfam" id="PF00067">
    <property type="entry name" value="p450"/>
    <property type="match status" value="1"/>
</dbReference>
<keyword evidence="5" id="KW-0560">Oxidoreductase</keyword>
<feature type="binding site" description="axial binding residue" evidence="4">
    <location>
        <position position="458"/>
    </location>
    <ligand>
        <name>heme</name>
        <dbReference type="ChEBI" id="CHEBI:30413"/>
    </ligand>
    <ligandPart>
        <name>Fe</name>
        <dbReference type="ChEBI" id="CHEBI:18248"/>
    </ligandPart>
</feature>
<keyword evidence="2 4" id="KW-0479">Metal-binding</keyword>
<evidence type="ECO:0000256" key="6">
    <source>
        <dbReference type="SAM" id="Phobius"/>
    </source>
</evidence>
<dbReference type="PANTHER" id="PTHR47955">
    <property type="entry name" value="CYTOCHROME P450 FAMILY 71 PROTEIN"/>
    <property type="match status" value="1"/>
</dbReference>
<keyword evidence="5" id="KW-0503">Monooxygenase</keyword>
<dbReference type="Proteomes" id="UP000315295">
    <property type="component" value="Unassembled WGS sequence"/>
</dbReference>
<organism evidence="7 8">
    <name type="scientific">Malus baccata</name>
    <name type="common">Siberian crab apple</name>
    <name type="synonym">Pyrus baccata</name>
    <dbReference type="NCBI Taxonomy" id="106549"/>
    <lineage>
        <taxon>Eukaryota</taxon>
        <taxon>Viridiplantae</taxon>
        <taxon>Streptophyta</taxon>
        <taxon>Embryophyta</taxon>
        <taxon>Tracheophyta</taxon>
        <taxon>Spermatophyta</taxon>
        <taxon>Magnoliopsida</taxon>
        <taxon>eudicotyledons</taxon>
        <taxon>Gunneridae</taxon>
        <taxon>Pentapetalae</taxon>
        <taxon>rosids</taxon>
        <taxon>fabids</taxon>
        <taxon>Rosales</taxon>
        <taxon>Rosaceae</taxon>
        <taxon>Amygdaloideae</taxon>
        <taxon>Maleae</taxon>
        <taxon>Malus</taxon>
    </lineage>
</organism>
<dbReference type="InterPro" id="IPR002401">
    <property type="entry name" value="Cyt_P450_E_grp-I"/>
</dbReference>
<reference evidence="7 8" key="1">
    <citation type="journal article" date="2019" name="G3 (Bethesda)">
        <title>Sequencing of a Wild Apple (Malus baccata) Genome Unravels the Differences Between Cultivated and Wild Apple Species Regarding Disease Resistance and Cold Tolerance.</title>
        <authorList>
            <person name="Chen X."/>
        </authorList>
    </citation>
    <scope>NUCLEOTIDE SEQUENCE [LARGE SCALE GENOMIC DNA]</scope>
    <source>
        <strain evidence="8">cv. Shandingzi</strain>
        <tissue evidence="7">Leaves</tissue>
    </source>
</reference>
<dbReference type="PRINTS" id="PR00463">
    <property type="entry name" value="EP450I"/>
</dbReference>
<evidence type="ECO:0000256" key="3">
    <source>
        <dbReference type="ARBA" id="ARBA00023004"/>
    </source>
</evidence>
<comment type="similarity">
    <text evidence="1 5">Belongs to the cytochrome P450 family.</text>
</comment>
<dbReference type="STRING" id="106549.A0A540MM92"/>
<gene>
    <name evidence="7" type="ORF">C1H46_014417</name>
</gene>
<dbReference type="FunFam" id="1.10.630.10:FF:000011">
    <property type="entry name" value="Cytochrome P450 83B1"/>
    <property type="match status" value="1"/>
</dbReference>
<dbReference type="GO" id="GO:0004497">
    <property type="term" value="F:monooxygenase activity"/>
    <property type="evidence" value="ECO:0007669"/>
    <property type="project" value="UniProtKB-KW"/>
</dbReference>
<keyword evidence="6" id="KW-0472">Membrane</keyword>
<dbReference type="Gene3D" id="1.10.630.10">
    <property type="entry name" value="Cytochrome P450"/>
    <property type="match status" value="1"/>
</dbReference>
<feature type="transmembrane region" description="Helical" evidence="6">
    <location>
        <begin position="21"/>
        <end position="39"/>
    </location>
</feature>
<dbReference type="AlphaFoldDB" id="A0A540MM92"/>
<dbReference type="InterPro" id="IPR001128">
    <property type="entry name" value="Cyt_P450"/>
</dbReference>
<evidence type="ECO:0000256" key="5">
    <source>
        <dbReference type="RuleBase" id="RU000461"/>
    </source>
</evidence>
<comment type="cofactor">
    <cofactor evidence="4">
        <name>heme</name>
        <dbReference type="ChEBI" id="CHEBI:30413"/>
    </cofactor>
</comment>
<name>A0A540MM92_MALBA</name>
<proteinExistence type="inferred from homology"/>
<dbReference type="EMBL" id="VIEB01000225">
    <property type="protein sequence ID" value="TQD99913.1"/>
    <property type="molecule type" value="Genomic_DNA"/>
</dbReference>
<dbReference type="GO" id="GO:0016705">
    <property type="term" value="F:oxidoreductase activity, acting on paired donors, with incorporation or reduction of molecular oxygen"/>
    <property type="evidence" value="ECO:0007669"/>
    <property type="project" value="InterPro"/>
</dbReference>
<dbReference type="PANTHER" id="PTHR47955:SF15">
    <property type="entry name" value="CYTOCHROME P450 71A2-LIKE"/>
    <property type="match status" value="1"/>
</dbReference>
<dbReference type="GO" id="GO:0020037">
    <property type="term" value="F:heme binding"/>
    <property type="evidence" value="ECO:0007669"/>
    <property type="project" value="InterPro"/>
</dbReference>
<keyword evidence="6" id="KW-0812">Transmembrane</keyword>
<dbReference type="CDD" id="cd11072">
    <property type="entry name" value="CYP71-like"/>
    <property type="match status" value="1"/>
</dbReference>
<evidence type="ECO:0000256" key="1">
    <source>
        <dbReference type="ARBA" id="ARBA00010617"/>
    </source>
</evidence>
<dbReference type="SUPFAM" id="SSF48264">
    <property type="entry name" value="Cytochrome P450"/>
    <property type="match status" value="1"/>
</dbReference>
<dbReference type="PROSITE" id="PS00086">
    <property type="entry name" value="CYTOCHROME_P450"/>
    <property type="match status" value="1"/>
</dbReference>
<protein>
    <recommendedName>
        <fullName evidence="9">Cytochrome P450</fullName>
    </recommendedName>
</protein>
<keyword evidence="8" id="KW-1185">Reference proteome</keyword>
<dbReference type="InterPro" id="IPR017972">
    <property type="entry name" value="Cyt_P450_CS"/>
</dbReference>
<keyword evidence="4 5" id="KW-0349">Heme</keyword>